<evidence type="ECO:0000259" key="1">
    <source>
        <dbReference type="Pfam" id="PF15063"/>
    </source>
</evidence>
<dbReference type="GO" id="GO:0005634">
    <property type="term" value="C:nucleus"/>
    <property type="evidence" value="ECO:0007669"/>
    <property type="project" value="TreeGrafter"/>
</dbReference>
<accession>A0A553MWV8</accession>
<dbReference type="GO" id="GO:0045746">
    <property type="term" value="P:negative regulation of Notch signaling pathway"/>
    <property type="evidence" value="ECO:0007669"/>
    <property type="project" value="TreeGrafter"/>
</dbReference>
<gene>
    <name evidence="2" type="ORF">DNTS_025909</name>
</gene>
<evidence type="ECO:0000313" key="3">
    <source>
        <dbReference type="Proteomes" id="UP000316079"/>
    </source>
</evidence>
<keyword evidence="3" id="KW-1185">Reference proteome</keyword>
<dbReference type="PANTHER" id="PTHR32358:SF1">
    <property type="entry name" value="TRANSCRIPTIONAL AND IMMUNE RESPONSE REGULATOR"/>
    <property type="match status" value="1"/>
</dbReference>
<organism evidence="2 3">
    <name type="scientific">Danionella cerebrum</name>
    <dbReference type="NCBI Taxonomy" id="2873325"/>
    <lineage>
        <taxon>Eukaryota</taxon>
        <taxon>Metazoa</taxon>
        <taxon>Chordata</taxon>
        <taxon>Craniata</taxon>
        <taxon>Vertebrata</taxon>
        <taxon>Euteleostomi</taxon>
        <taxon>Actinopterygii</taxon>
        <taxon>Neopterygii</taxon>
        <taxon>Teleostei</taxon>
        <taxon>Ostariophysi</taxon>
        <taxon>Cypriniformes</taxon>
        <taxon>Danionidae</taxon>
        <taxon>Danioninae</taxon>
        <taxon>Danionella</taxon>
    </lineage>
</organism>
<dbReference type="Proteomes" id="UP000316079">
    <property type="component" value="Unassembled WGS sequence"/>
</dbReference>
<dbReference type="OrthoDB" id="8681175at2759"/>
<dbReference type="GO" id="GO:0002264">
    <property type="term" value="P:endothelial cell activation involved in immune response"/>
    <property type="evidence" value="ECO:0007669"/>
    <property type="project" value="TreeGrafter"/>
</dbReference>
<dbReference type="AlphaFoldDB" id="A0A553MWV8"/>
<name>A0A553MWV8_9TELE</name>
<dbReference type="EMBL" id="SRMA01027229">
    <property type="protein sequence ID" value="TRY57686.1"/>
    <property type="molecule type" value="Genomic_DNA"/>
</dbReference>
<dbReference type="GO" id="GO:0005829">
    <property type="term" value="C:cytosol"/>
    <property type="evidence" value="ECO:0007669"/>
    <property type="project" value="TreeGrafter"/>
</dbReference>
<reference evidence="2 3" key="1">
    <citation type="journal article" date="2019" name="Sci. Data">
        <title>Hybrid genome assembly and annotation of Danionella translucida.</title>
        <authorList>
            <person name="Kadobianskyi M."/>
            <person name="Schulze L."/>
            <person name="Schuelke M."/>
            <person name="Judkewitz B."/>
        </authorList>
    </citation>
    <scope>NUCLEOTIDE SEQUENCE [LARGE SCALE GENOMIC DNA]</scope>
    <source>
        <strain evidence="2 3">Bolton</strain>
    </source>
</reference>
<evidence type="ECO:0000313" key="2">
    <source>
        <dbReference type="EMBL" id="TRY57686.1"/>
    </source>
</evidence>
<sequence>MSANSHRIGPAVSGVKFDTAHRKKASPNIFENVNQDVLVKLFEKSGDLKAQERARTIHALCQDPEGIAKALMALQQDKKDRFLLITGLSPRQKRIDGSVPETEDRVYSFEYLRTNGDNFIMKRISVSSACVVKMSLT</sequence>
<dbReference type="Pfam" id="PF15063">
    <property type="entry name" value="TC1"/>
    <property type="match status" value="1"/>
</dbReference>
<dbReference type="InterPro" id="IPR020282">
    <property type="entry name" value="Avpi1/C8orf4_dom"/>
</dbReference>
<comment type="caution">
    <text evidence="2">The sequence shown here is derived from an EMBL/GenBank/DDBJ whole genome shotgun (WGS) entry which is preliminary data.</text>
</comment>
<proteinExistence type="predicted"/>
<protein>
    <recommendedName>
        <fullName evidence="1">Arginine vasopressin-induced protein 1/transcriptional and immune response regulator domain-containing protein</fullName>
    </recommendedName>
</protein>
<dbReference type="InterPro" id="IPR039580">
    <property type="entry name" value="Tcim"/>
</dbReference>
<dbReference type="PANTHER" id="PTHR32358">
    <property type="entry name" value="TRANSCRIPTIONAL AND IMMUNE RESPONSE REGULATOR"/>
    <property type="match status" value="1"/>
</dbReference>
<feature type="domain" description="Arginine vasopressin-induced protein 1/transcriptional and immune response regulator" evidence="1">
    <location>
        <begin position="2"/>
        <end position="75"/>
    </location>
</feature>
<dbReference type="GO" id="GO:0005112">
    <property type="term" value="F:Notch binding"/>
    <property type="evidence" value="ECO:0007669"/>
    <property type="project" value="TreeGrafter"/>
</dbReference>